<feature type="region of interest" description="Disordered" evidence="1">
    <location>
        <begin position="144"/>
        <end position="187"/>
    </location>
</feature>
<dbReference type="EMBL" id="BT085825">
    <property type="protein sequence ID" value="ACR36178.1"/>
    <property type="molecule type" value="mRNA"/>
</dbReference>
<evidence type="ECO:0000256" key="1">
    <source>
        <dbReference type="SAM" id="MobiDB-lite"/>
    </source>
</evidence>
<dbReference type="HOGENOM" id="CLU_925481_0_0_1"/>
<dbReference type="AlphaFoldDB" id="C4J4S8"/>
<feature type="compositionally biased region" description="Basic residues" evidence="1">
    <location>
        <begin position="24"/>
        <end position="47"/>
    </location>
</feature>
<name>C4J4S8_MAIZE</name>
<dbReference type="GO" id="GO:0050664">
    <property type="term" value="F:oxidoreductase activity, acting on NAD(P)H, oxygen as acceptor"/>
    <property type="evidence" value="ECO:0007669"/>
    <property type="project" value="InterPro"/>
</dbReference>
<dbReference type="GO" id="GO:0004601">
    <property type="term" value="F:peroxidase activity"/>
    <property type="evidence" value="ECO:0007669"/>
    <property type="project" value="InterPro"/>
</dbReference>
<protein>
    <recommendedName>
        <fullName evidence="2">NADPH oxidase Respiratory burst domain-containing protein</fullName>
    </recommendedName>
</protein>
<dbReference type="Pfam" id="PF08414">
    <property type="entry name" value="NADPH_Ox"/>
    <property type="match status" value="1"/>
</dbReference>
<accession>C4J4S8</accession>
<organism evidence="3">
    <name type="scientific">Zea mays</name>
    <name type="common">Maize</name>
    <dbReference type="NCBI Taxonomy" id="4577"/>
    <lineage>
        <taxon>Eukaryota</taxon>
        <taxon>Viridiplantae</taxon>
        <taxon>Streptophyta</taxon>
        <taxon>Embryophyta</taxon>
        <taxon>Tracheophyta</taxon>
        <taxon>Spermatophyta</taxon>
        <taxon>Magnoliopsida</taxon>
        <taxon>Liliopsida</taxon>
        <taxon>Poales</taxon>
        <taxon>Poaceae</taxon>
        <taxon>PACMAD clade</taxon>
        <taxon>Panicoideae</taxon>
        <taxon>Andropogonodae</taxon>
        <taxon>Andropogoneae</taxon>
        <taxon>Tripsacinae</taxon>
        <taxon>Zea</taxon>
    </lineage>
</organism>
<sequence length="301" mass="32818">MERLGGDDAAVTQHGLLAAGLRTQLRRRGGAGRGHARPAGGRHHHSAERRAGRGGGRHRAAAGRARGPCRRRVVVVAVLVAVDQADLVAPAPAVLAGAQGGGHVHRAPVLAGPHQALRPHPKPRGRAGAAAAAVVRHRVGPRCPRRAAAARAARPHALRRAQGAPRPPLHQQQQGQQRLDGGAGQLRPPRFRGFPLPLRLRGMHWYHHAALPPLGFLLHFPSSLKHWGAACTRAGMTESKEFALELFDTLSRRRQVQVDKINKEELREIWQQITDNSFDSRLQIFFDMYTTPLPCPPLRHS</sequence>
<dbReference type="Gene3D" id="1.10.238.10">
    <property type="entry name" value="EF-hand"/>
    <property type="match status" value="1"/>
</dbReference>
<reference evidence="3" key="2">
    <citation type="submission" date="2012-06" db="EMBL/GenBank/DDBJ databases">
        <authorList>
            <person name="Yu Y."/>
            <person name="Currie J."/>
            <person name="Lomeli R."/>
            <person name="Angelova A."/>
            <person name="Collura K."/>
            <person name="Wissotski M."/>
            <person name="Campos D."/>
            <person name="Kudrna D."/>
            <person name="Golser W."/>
            <person name="Ashely E."/>
            <person name="Descour A."/>
            <person name="Fernandes J."/>
            <person name="Soderlund C."/>
            <person name="Walbot V."/>
        </authorList>
    </citation>
    <scope>NUCLEOTIDE SEQUENCE</scope>
    <source>
        <strain evidence="3">B73</strain>
    </source>
</reference>
<feature type="region of interest" description="Disordered" evidence="1">
    <location>
        <begin position="20"/>
        <end position="64"/>
    </location>
</feature>
<feature type="compositionally biased region" description="Basic residues" evidence="1">
    <location>
        <begin position="55"/>
        <end position="64"/>
    </location>
</feature>
<proteinExistence type="evidence at transcript level"/>
<feature type="compositionally biased region" description="Low complexity" evidence="1">
    <location>
        <begin position="169"/>
        <end position="187"/>
    </location>
</feature>
<feature type="domain" description="NADPH oxidase Respiratory burst" evidence="2">
    <location>
        <begin position="234"/>
        <end position="280"/>
    </location>
</feature>
<dbReference type="InterPro" id="IPR013623">
    <property type="entry name" value="NADPH_Ox"/>
</dbReference>
<evidence type="ECO:0000313" key="3">
    <source>
        <dbReference type="EMBL" id="ACR36178.1"/>
    </source>
</evidence>
<evidence type="ECO:0000259" key="2">
    <source>
        <dbReference type="Pfam" id="PF08414"/>
    </source>
</evidence>
<reference evidence="3" key="1">
    <citation type="journal article" date="2009" name="PLoS Genet.">
        <title>Sequencing, mapping, and analysis of 27,455 maize full-length cDNAs.</title>
        <authorList>
            <person name="Soderlund C."/>
            <person name="Descour A."/>
            <person name="Kudrna D."/>
            <person name="Bomhoff M."/>
            <person name="Boyd L."/>
            <person name="Currie J."/>
            <person name="Angelova A."/>
            <person name="Collura K."/>
            <person name="Wissotski M."/>
            <person name="Ashley E."/>
            <person name="Morrow D."/>
            <person name="Fernandes J."/>
            <person name="Walbot V."/>
            <person name="Yu Y."/>
        </authorList>
    </citation>
    <scope>NUCLEOTIDE SEQUENCE</scope>
    <source>
        <strain evidence="3">B73</strain>
    </source>
</reference>